<dbReference type="PANTHER" id="PTHR43750">
    <property type="entry name" value="UDP-GLUCOSE 6-DEHYDROGENASE TUAD"/>
    <property type="match status" value="1"/>
</dbReference>
<evidence type="ECO:0000313" key="5">
    <source>
        <dbReference type="Proteomes" id="UP000034774"/>
    </source>
</evidence>
<accession>A0A0G0PTP0</accession>
<dbReference type="PANTHER" id="PTHR43750:SF3">
    <property type="entry name" value="UDP-GLUCOSE 6-DEHYDROGENASE TUAD"/>
    <property type="match status" value="1"/>
</dbReference>
<dbReference type="GO" id="GO:0051287">
    <property type="term" value="F:NAD binding"/>
    <property type="evidence" value="ECO:0007669"/>
    <property type="project" value="InterPro"/>
</dbReference>
<dbReference type="Gene3D" id="3.40.50.720">
    <property type="entry name" value="NAD(P)-binding Rossmann-like Domain"/>
    <property type="match status" value="1"/>
</dbReference>
<dbReference type="SUPFAM" id="SSF51735">
    <property type="entry name" value="NAD(P)-binding Rossmann-fold domains"/>
    <property type="match status" value="1"/>
</dbReference>
<feature type="domain" description="UDP-glucose/GDP-mannose dehydrogenase N-terminal" evidence="3">
    <location>
        <begin position="39"/>
        <end position="148"/>
    </location>
</feature>
<dbReference type="InterPro" id="IPR013328">
    <property type="entry name" value="6PGD_dom2"/>
</dbReference>
<organism evidence="4 5">
    <name type="scientific">Candidatus Woesebacteria bacterium GW2011_GWB1_39_10</name>
    <dbReference type="NCBI Taxonomy" id="1618572"/>
    <lineage>
        <taxon>Bacteria</taxon>
        <taxon>Candidatus Woeseibacteriota</taxon>
    </lineage>
</organism>
<dbReference type="STRING" id="1618572.UT17_C0001G0065"/>
<evidence type="ECO:0000313" key="4">
    <source>
        <dbReference type="EMBL" id="KKQ92686.1"/>
    </source>
</evidence>
<dbReference type="Pfam" id="PF00984">
    <property type="entry name" value="UDPG_MGDP_dh"/>
    <property type="match status" value="1"/>
</dbReference>
<dbReference type="SUPFAM" id="SSF48179">
    <property type="entry name" value="6-phosphogluconate dehydrogenase C-terminal domain-like"/>
    <property type="match status" value="1"/>
</dbReference>
<dbReference type="EMBL" id="LBVU01000001">
    <property type="protein sequence ID" value="KKQ92686.1"/>
    <property type="molecule type" value="Genomic_DNA"/>
</dbReference>
<reference evidence="4 5" key="1">
    <citation type="journal article" date="2015" name="Nature">
        <title>rRNA introns, odd ribosomes, and small enigmatic genomes across a large radiation of phyla.</title>
        <authorList>
            <person name="Brown C.T."/>
            <person name="Hug L.A."/>
            <person name="Thomas B.C."/>
            <person name="Sharon I."/>
            <person name="Castelle C.J."/>
            <person name="Singh A."/>
            <person name="Wilkins M.J."/>
            <person name="Williams K.H."/>
            <person name="Banfield J.F."/>
        </authorList>
    </citation>
    <scope>NUCLEOTIDE SEQUENCE [LARGE SCALE GENOMIC DNA]</scope>
</reference>
<dbReference type="Gene3D" id="1.10.1040.10">
    <property type="entry name" value="N-(1-d-carboxylethyl)-l-norvaline Dehydrogenase, domain 2"/>
    <property type="match status" value="1"/>
</dbReference>
<dbReference type="InterPro" id="IPR036291">
    <property type="entry name" value="NAD(P)-bd_dom_sf"/>
</dbReference>
<evidence type="ECO:0000259" key="2">
    <source>
        <dbReference type="Pfam" id="PF00984"/>
    </source>
</evidence>
<feature type="domain" description="UDP-glucose/GDP-mannose dehydrogenase dimerisation" evidence="2">
    <location>
        <begin position="172"/>
        <end position="266"/>
    </location>
</feature>
<dbReference type="InterPro" id="IPR014026">
    <property type="entry name" value="UDP-Glc/GDP-Man_DH_dimer"/>
</dbReference>
<evidence type="ECO:0000256" key="1">
    <source>
        <dbReference type="ARBA" id="ARBA00006601"/>
    </source>
</evidence>
<proteinExistence type="inferred from homology"/>
<dbReference type="GO" id="GO:0016616">
    <property type="term" value="F:oxidoreductase activity, acting on the CH-OH group of donors, NAD or NADP as acceptor"/>
    <property type="evidence" value="ECO:0007669"/>
    <property type="project" value="InterPro"/>
</dbReference>
<evidence type="ECO:0000259" key="3">
    <source>
        <dbReference type="Pfam" id="PF03721"/>
    </source>
</evidence>
<dbReference type="PATRIC" id="fig|1618572.3.peg.68"/>
<dbReference type="Proteomes" id="UP000034774">
    <property type="component" value="Unassembled WGS sequence"/>
</dbReference>
<dbReference type="InterPro" id="IPR008927">
    <property type="entry name" value="6-PGluconate_DH-like_C_sf"/>
</dbReference>
<comment type="similarity">
    <text evidence="1">Belongs to the UDP-glucose/GDP-mannose dehydrogenase family.</text>
</comment>
<name>A0A0G0PTP0_9BACT</name>
<gene>
    <name evidence="4" type="ORF">UT17_C0001G0065</name>
</gene>
<dbReference type="InterPro" id="IPR001732">
    <property type="entry name" value="UDP-Glc/GDP-Man_DH_N"/>
</dbReference>
<dbReference type="Pfam" id="PF03721">
    <property type="entry name" value="UDPG_MGDP_dh_N"/>
    <property type="match status" value="1"/>
</dbReference>
<dbReference type="AlphaFoldDB" id="A0A0G0PTP0"/>
<protein>
    <submittedName>
        <fullName evidence="4">Nucleotide sugar dehydrogenase</fullName>
    </submittedName>
</protein>
<sequence>MNIGVIGYGFVGRATGEGFVSNPKNKVFWYDKFKESPNTLEEVVKKSDFVFVCVPTPIFEDYSGMDMGIVIGVVDQVAEILSSSAKATEDKVLIIKSTSLPGTAKKLAIKYPKINFIMNPEFLTQKNANHDFLNPSRTVIGAESKDVALKVIKIYKTILSKNQPYVVTDTTSAEVIKYMSNLMLASKVLLANEFYELSKKVGANYLDVQKAVESDPRIGTHLGVPGPDGDMGFGGACFPKDMVGILGLAKKLKLDVSALEAIWKKNLKVRKHRDWEEMPQAFKKDTK</sequence>
<comment type="caution">
    <text evidence="4">The sequence shown here is derived from an EMBL/GenBank/DDBJ whole genome shotgun (WGS) entry which is preliminary data.</text>
</comment>